<feature type="transmembrane region" description="Helical" evidence="1">
    <location>
        <begin position="54"/>
        <end position="75"/>
    </location>
</feature>
<name>R4K6H7_CLOPA</name>
<accession>R4K6H7</accession>
<dbReference type="OrthoDB" id="2624582at2"/>
<evidence type="ECO:0000313" key="3">
    <source>
        <dbReference type="Proteomes" id="UP000013523"/>
    </source>
</evidence>
<organism evidence="2 3">
    <name type="scientific">Clostridium pasteurianum BC1</name>
    <dbReference type="NCBI Taxonomy" id="86416"/>
    <lineage>
        <taxon>Bacteria</taxon>
        <taxon>Bacillati</taxon>
        <taxon>Bacillota</taxon>
        <taxon>Clostridia</taxon>
        <taxon>Eubacteriales</taxon>
        <taxon>Clostridiaceae</taxon>
        <taxon>Clostridium</taxon>
    </lineage>
</organism>
<dbReference type="Proteomes" id="UP000013523">
    <property type="component" value="Chromosome"/>
</dbReference>
<dbReference type="EMBL" id="CP003261">
    <property type="protein sequence ID" value="AGK98153.1"/>
    <property type="molecule type" value="Genomic_DNA"/>
</dbReference>
<dbReference type="PATRIC" id="fig|86416.3.peg.3351"/>
<evidence type="ECO:0000313" key="2">
    <source>
        <dbReference type="EMBL" id="AGK98153.1"/>
    </source>
</evidence>
<dbReference type="KEGG" id="cpas:Clopa_3357"/>
<protein>
    <submittedName>
        <fullName evidence="2">Uncharacterized protein</fullName>
    </submittedName>
</protein>
<keyword evidence="3" id="KW-1185">Reference proteome</keyword>
<proteinExistence type="predicted"/>
<keyword evidence="1" id="KW-0812">Transmembrane</keyword>
<feature type="transmembrane region" description="Helical" evidence="1">
    <location>
        <begin position="14"/>
        <end position="34"/>
    </location>
</feature>
<dbReference type="AlphaFoldDB" id="R4K6H7"/>
<dbReference type="HOGENOM" id="CLU_1097125_0_0_9"/>
<reference evidence="2 3" key="1">
    <citation type="submission" date="2012-01" db="EMBL/GenBank/DDBJ databases">
        <title>Complete sequence of chromosome of Clostridium pasteurianum BC1.</title>
        <authorList>
            <consortium name="US DOE Joint Genome Institute"/>
            <person name="Lucas S."/>
            <person name="Han J."/>
            <person name="Lapidus A."/>
            <person name="Cheng J.-F."/>
            <person name="Goodwin L."/>
            <person name="Pitluck S."/>
            <person name="Peters L."/>
            <person name="Mikhailova N."/>
            <person name="Teshima H."/>
            <person name="Detter J.C."/>
            <person name="Han C."/>
            <person name="Tapia R."/>
            <person name="Land M."/>
            <person name="Hauser L."/>
            <person name="Kyrpides N."/>
            <person name="Ivanova N."/>
            <person name="Pagani I."/>
            <person name="Dunn J."/>
            <person name="Taghavi S."/>
            <person name="Francis A."/>
            <person name="van der Lelie D."/>
            <person name="Woyke T."/>
        </authorList>
    </citation>
    <scope>NUCLEOTIDE SEQUENCE [LARGE SCALE GENOMIC DNA]</scope>
    <source>
        <strain evidence="2 3">BC1</strain>
    </source>
</reference>
<gene>
    <name evidence="2" type="ORF">Clopa_3357</name>
</gene>
<dbReference type="RefSeq" id="WP_015616438.1">
    <property type="nucleotide sequence ID" value="NC_021182.1"/>
</dbReference>
<keyword evidence="1" id="KW-0472">Membrane</keyword>
<evidence type="ECO:0000256" key="1">
    <source>
        <dbReference type="SAM" id="Phobius"/>
    </source>
</evidence>
<sequence>MDLDKILDYLKQHWMYIILFICVLPVIVYILVIIPFPYSGGIGRDAWVGFFGSYFGAILGGVFSVAGVFLTLDYYKNKDSEEKEKDDNKKLEERKFTKNSRILKVKPYLRIINKTVENITEYQNINITVDNENYVKNANINNNSLKTKNITFILKNDGIGIALNIICRAENKKITKNDNYGVSLSVREKCIVHLDVLSNVSAEDDINFIFNFYDIFENEYEQKIKIKIKNADNFGYSFSIKNIEAPSLINEKE</sequence>
<keyword evidence="1" id="KW-1133">Transmembrane helix</keyword>